<feature type="transmembrane region" description="Helical" evidence="7">
    <location>
        <begin position="122"/>
        <end position="143"/>
    </location>
</feature>
<keyword evidence="3 7" id="KW-0812">Transmembrane</keyword>
<feature type="region of interest" description="Disordered" evidence="6">
    <location>
        <begin position="72"/>
        <end position="106"/>
    </location>
</feature>
<keyword evidence="4 7" id="KW-1133">Transmembrane helix</keyword>
<evidence type="ECO:0000313" key="10">
    <source>
        <dbReference type="Proteomes" id="UP000588112"/>
    </source>
</evidence>
<evidence type="ECO:0000256" key="1">
    <source>
        <dbReference type="ARBA" id="ARBA00004651"/>
    </source>
</evidence>
<accession>A0A7W9DPK5</accession>
<evidence type="ECO:0000313" key="9">
    <source>
        <dbReference type="EMBL" id="MBB5626453.1"/>
    </source>
</evidence>
<organism evidence="9 10">
    <name type="scientific">Sphaerisporangium krabiense</name>
    <dbReference type="NCBI Taxonomy" id="763782"/>
    <lineage>
        <taxon>Bacteria</taxon>
        <taxon>Bacillati</taxon>
        <taxon>Actinomycetota</taxon>
        <taxon>Actinomycetes</taxon>
        <taxon>Streptosporangiales</taxon>
        <taxon>Streptosporangiaceae</taxon>
        <taxon>Sphaerisporangium</taxon>
    </lineage>
</organism>
<evidence type="ECO:0000259" key="8">
    <source>
        <dbReference type="Pfam" id="PF13396"/>
    </source>
</evidence>
<proteinExistence type="predicted"/>
<dbReference type="InterPro" id="IPR027379">
    <property type="entry name" value="CLS_N"/>
</dbReference>
<comment type="caution">
    <text evidence="9">The sequence shown here is derived from an EMBL/GenBank/DDBJ whole genome shotgun (WGS) entry which is preliminary data.</text>
</comment>
<keyword evidence="2" id="KW-1003">Cell membrane</keyword>
<dbReference type="EMBL" id="JACHBR010000001">
    <property type="protein sequence ID" value="MBB5626453.1"/>
    <property type="molecule type" value="Genomic_DNA"/>
</dbReference>
<sequence>MKPAFARRWRGPLRWWPFIAESWAIVTVPAFAILGGPARRIGGGLLLANRPDLTTPDQSPANWPRRRRTTMGGAAGAISPWEPTGSTGTLGVRRREHPPGQEDEMDIKGDRRWKDFSPRQRAAILALASVELALTSTAVVDLWARPAEQVRGRKALWWLAVFVQPVGPIAYLTLGRRR</sequence>
<reference evidence="9 10" key="1">
    <citation type="submission" date="2020-08" db="EMBL/GenBank/DDBJ databases">
        <title>Sequencing the genomes of 1000 actinobacteria strains.</title>
        <authorList>
            <person name="Klenk H.-P."/>
        </authorList>
    </citation>
    <scope>NUCLEOTIDE SEQUENCE [LARGE SCALE GENOMIC DNA]</scope>
    <source>
        <strain evidence="9 10">DSM 45790</strain>
    </source>
</reference>
<evidence type="ECO:0000256" key="7">
    <source>
        <dbReference type="SAM" id="Phobius"/>
    </source>
</evidence>
<evidence type="ECO:0000256" key="6">
    <source>
        <dbReference type="SAM" id="MobiDB-lite"/>
    </source>
</evidence>
<keyword evidence="5 7" id="KW-0472">Membrane</keyword>
<feature type="domain" description="Cardiolipin synthase N-terminal" evidence="8">
    <location>
        <begin position="134"/>
        <end position="176"/>
    </location>
</feature>
<evidence type="ECO:0000256" key="5">
    <source>
        <dbReference type="ARBA" id="ARBA00023136"/>
    </source>
</evidence>
<comment type="subcellular location">
    <subcellularLocation>
        <location evidence="1">Cell membrane</location>
        <topology evidence="1">Multi-pass membrane protein</topology>
    </subcellularLocation>
</comment>
<keyword evidence="10" id="KW-1185">Reference proteome</keyword>
<feature type="transmembrane region" description="Helical" evidence="7">
    <location>
        <begin position="155"/>
        <end position="174"/>
    </location>
</feature>
<gene>
    <name evidence="9" type="ORF">BJ981_002152</name>
</gene>
<dbReference type="GO" id="GO:0005886">
    <property type="term" value="C:plasma membrane"/>
    <property type="evidence" value="ECO:0007669"/>
    <property type="project" value="UniProtKB-SubCell"/>
</dbReference>
<evidence type="ECO:0000256" key="4">
    <source>
        <dbReference type="ARBA" id="ARBA00022989"/>
    </source>
</evidence>
<dbReference type="RefSeq" id="WP_239139361.1">
    <property type="nucleotide sequence ID" value="NZ_BOOS01000027.1"/>
</dbReference>
<evidence type="ECO:0000256" key="3">
    <source>
        <dbReference type="ARBA" id="ARBA00022692"/>
    </source>
</evidence>
<dbReference type="Pfam" id="PF13396">
    <property type="entry name" value="PLDc_N"/>
    <property type="match status" value="1"/>
</dbReference>
<evidence type="ECO:0000256" key="2">
    <source>
        <dbReference type="ARBA" id="ARBA00022475"/>
    </source>
</evidence>
<name>A0A7W9DPK5_9ACTN</name>
<dbReference type="Proteomes" id="UP000588112">
    <property type="component" value="Unassembled WGS sequence"/>
</dbReference>
<protein>
    <recommendedName>
        <fullName evidence="8">Cardiolipin synthase N-terminal domain-containing protein</fullName>
    </recommendedName>
</protein>
<dbReference type="AlphaFoldDB" id="A0A7W9DPK5"/>